<dbReference type="OrthoDB" id="5068804at2759"/>
<name>A0A166WNN0_CORFA</name>
<evidence type="ECO:0000313" key="1">
    <source>
        <dbReference type="EMBL" id="OAA34930.1"/>
    </source>
</evidence>
<dbReference type="Proteomes" id="UP000076744">
    <property type="component" value="Unassembled WGS sequence"/>
</dbReference>
<sequence length="220" mass="24161">MAPSHTITARNQLSMAEDGFMFIKDAALGQQVTAMVEGHIPVQSTAGFTLLKETLKEDADIMKVLRSYLQCESVGLGLYRTLGAVPGAYSFRQCNPDQPAESVLVHLLAKESKIGLWKGTDRVKVPSIPGKIGLWQASPNELAEAGLQYVEQTFDDGGWCIRDTRVFMEVLRGTALTVAIGKESVLGKWPHMKLHKSLRAIVESIETPTLKVNALFYDAE</sequence>
<dbReference type="EMBL" id="AZHB01000129">
    <property type="protein sequence ID" value="OAA34930.1"/>
    <property type="molecule type" value="Genomic_DNA"/>
</dbReference>
<dbReference type="RefSeq" id="XP_018699217.1">
    <property type="nucleotide sequence ID" value="XM_018853594.1"/>
</dbReference>
<dbReference type="GeneID" id="30026287"/>
<gene>
    <name evidence="1" type="ORF">ISF_09995</name>
</gene>
<reference evidence="1 2" key="1">
    <citation type="journal article" date="2016" name="Genome Biol. Evol.">
        <title>Divergent and convergent evolution of fungal pathogenicity.</title>
        <authorList>
            <person name="Shang Y."/>
            <person name="Xiao G."/>
            <person name="Zheng P."/>
            <person name="Cen K."/>
            <person name="Zhan S."/>
            <person name="Wang C."/>
        </authorList>
    </citation>
    <scope>NUCLEOTIDE SEQUENCE [LARGE SCALE GENOMIC DNA]</scope>
    <source>
        <strain evidence="1 2">ARSEF 2679</strain>
    </source>
</reference>
<keyword evidence="2" id="KW-1185">Reference proteome</keyword>
<evidence type="ECO:0000313" key="2">
    <source>
        <dbReference type="Proteomes" id="UP000076744"/>
    </source>
</evidence>
<accession>A0A166WNN0</accession>
<dbReference type="AlphaFoldDB" id="A0A166WNN0"/>
<organism evidence="1 2">
    <name type="scientific">Cordyceps fumosorosea (strain ARSEF 2679)</name>
    <name type="common">Isaria fumosorosea</name>
    <dbReference type="NCBI Taxonomy" id="1081104"/>
    <lineage>
        <taxon>Eukaryota</taxon>
        <taxon>Fungi</taxon>
        <taxon>Dikarya</taxon>
        <taxon>Ascomycota</taxon>
        <taxon>Pezizomycotina</taxon>
        <taxon>Sordariomycetes</taxon>
        <taxon>Hypocreomycetidae</taxon>
        <taxon>Hypocreales</taxon>
        <taxon>Cordycipitaceae</taxon>
        <taxon>Cordyceps</taxon>
    </lineage>
</organism>
<dbReference type="STRING" id="1081104.A0A166WNN0"/>
<comment type="caution">
    <text evidence="1">The sequence shown here is derived from an EMBL/GenBank/DDBJ whole genome shotgun (WGS) entry which is preliminary data.</text>
</comment>
<proteinExistence type="predicted"/>
<protein>
    <submittedName>
        <fullName evidence="1">Uncharacterized protein</fullName>
    </submittedName>
</protein>